<dbReference type="Gene3D" id="6.10.140.1460">
    <property type="match status" value="1"/>
</dbReference>
<dbReference type="PANTHER" id="PTHR10869">
    <property type="entry name" value="PROLYL 4-HYDROXYLASE ALPHA SUBUNIT"/>
    <property type="match status" value="1"/>
</dbReference>
<keyword evidence="7" id="KW-0256">Endoplasmic reticulum</keyword>
<evidence type="ECO:0000256" key="9">
    <source>
        <dbReference type="ARBA" id="ARBA00022964"/>
    </source>
</evidence>
<dbReference type="GO" id="GO:0005788">
    <property type="term" value="C:endoplasmic reticulum lumen"/>
    <property type="evidence" value="ECO:0007669"/>
    <property type="project" value="UniProtKB-SubCell"/>
</dbReference>
<dbReference type="PROSITE" id="PS51471">
    <property type="entry name" value="FE2OG_OXY"/>
    <property type="match status" value="1"/>
</dbReference>
<proteinExistence type="inferred from homology"/>
<dbReference type="PANTHER" id="PTHR10869:SF244">
    <property type="entry name" value="PROLYL 4-HYDROXYLASE SUBUNIT ALPHA-2"/>
    <property type="match status" value="1"/>
</dbReference>
<comment type="cofactor">
    <cofactor evidence="1">
        <name>L-ascorbate</name>
        <dbReference type="ChEBI" id="CHEBI:38290"/>
    </cofactor>
</comment>
<evidence type="ECO:0000256" key="4">
    <source>
        <dbReference type="ARBA" id="ARBA00006511"/>
    </source>
</evidence>
<dbReference type="Gene3D" id="2.60.120.620">
    <property type="entry name" value="q2cbj1_9rhob like domain"/>
    <property type="match status" value="1"/>
</dbReference>
<keyword evidence="13" id="KW-1133">Transmembrane helix</keyword>
<dbReference type="SUPFAM" id="SSF48452">
    <property type="entry name" value="TPR-like"/>
    <property type="match status" value="1"/>
</dbReference>
<evidence type="ECO:0000256" key="7">
    <source>
        <dbReference type="ARBA" id="ARBA00022824"/>
    </source>
</evidence>
<dbReference type="EC" id="1.14.11.2" evidence="5"/>
<dbReference type="GO" id="GO:0005506">
    <property type="term" value="F:iron ion binding"/>
    <property type="evidence" value="ECO:0007669"/>
    <property type="project" value="InterPro"/>
</dbReference>
<keyword evidence="9" id="KW-0223">Dioxygenase</keyword>
<dbReference type="InterPro" id="IPR044862">
    <property type="entry name" value="Pro_4_hyd_alph_FE2OG_OXY"/>
</dbReference>
<comment type="similarity">
    <text evidence="4">Belongs to the P4HA family.</text>
</comment>
<evidence type="ECO:0000256" key="6">
    <source>
        <dbReference type="ARBA" id="ARBA00022723"/>
    </source>
</evidence>
<evidence type="ECO:0000259" key="14">
    <source>
        <dbReference type="PROSITE" id="PS51471"/>
    </source>
</evidence>
<accession>A0A0L0BND4</accession>
<dbReference type="InterPro" id="IPR059068">
    <property type="entry name" value="TPR_P4H"/>
</dbReference>
<name>A0A0L0BND4_LUCCU</name>
<comment type="subcellular location">
    <subcellularLocation>
        <location evidence="3">Endoplasmic reticulum lumen</location>
    </subcellularLocation>
</comment>
<dbReference type="EMBL" id="JRES01001702">
    <property type="protein sequence ID" value="KNC20779.1"/>
    <property type="molecule type" value="Genomic_DNA"/>
</dbReference>
<evidence type="ECO:0000256" key="1">
    <source>
        <dbReference type="ARBA" id="ARBA00001961"/>
    </source>
</evidence>
<dbReference type="Pfam" id="PF23558">
    <property type="entry name" value="TPR_P4H"/>
    <property type="match status" value="1"/>
</dbReference>
<dbReference type="InterPro" id="IPR011990">
    <property type="entry name" value="TPR-like_helical_dom_sf"/>
</dbReference>
<keyword evidence="16" id="KW-1185">Reference proteome</keyword>
<dbReference type="AlphaFoldDB" id="A0A0L0BND4"/>
<dbReference type="GO" id="GO:0031418">
    <property type="term" value="F:L-ascorbic acid binding"/>
    <property type="evidence" value="ECO:0007669"/>
    <property type="project" value="UniProtKB-KW"/>
</dbReference>
<keyword evidence="8" id="KW-0847">Vitamin C</keyword>
<feature type="transmembrane region" description="Helical" evidence="13">
    <location>
        <begin position="20"/>
        <end position="38"/>
    </location>
</feature>
<keyword evidence="13" id="KW-0812">Transmembrane</keyword>
<evidence type="ECO:0000313" key="15">
    <source>
        <dbReference type="EMBL" id="KNC20779.1"/>
    </source>
</evidence>
<dbReference type="OMA" id="YFEVNLP"/>
<dbReference type="Pfam" id="PF13640">
    <property type="entry name" value="2OG-FeII_Oxy_3"/>
    <property type="match status" value="1"/>
</dbReference>
<dbReference type="SMART" id="SM00702">
    <property type="entry name" value="P4Hc"/>
    <property type="match status" value="1"/>
</dbReference>
<keyword evidence="6" id="KW-0479">Metal-binding</keyword>
<comment type="caution">
    <text evidence="15">The sequence shown here is derived from an EMBL/GenBank/DDBJ whole genome shotgun (WGS) entry which is preliminary data.</text>
</comment>
<evidence type="ECO:0000256" key="5">
    <source>
        <dbReference type="ARBA" id="ARBA00012269"/>
    </source>
</evidence>
<keyword evidence="11" id="KW-0408">Iron</keyword>
<keyword evidence="12" id="KW-0325">Glycoprotein</keyword>
<dbReference type="Pfam" id="PF08336">
    <property type="entry name" value="P4Ha_N"/>
    <property type="match status" value="1"/>
</dbReference>
<dbReference type="InterPro" id="IPR013547">
    <property type="entry name" value="P4H_N"/>
</dbReference>
<dbReference type="Gene3D" id="1.25.40.10">
    <property type="entry name" value="Tetratricopeptide repeat domain"/>
    <property type="match status" value="1"/>
</dbReference>
<evidence type="ECO:0000256" key="12">
    <source>
        <dbReference type="ARBA" id="ARBA00023180"/>
    </source>
</evidence>
<dbReference type="InterPro" id="IPR006620">
    <property type="entry name" value="Pro_4_hyd_alph"/>
</dbReference>
<sequence>MWLNTTTMATEATRKTRPRLLISLSYFCCLYFMLFSFFSCRCCLMANAEFYSSVDSLKVLGNMEATLIQNFRQYLKQQQEDIDNVQRFIKEVKFHHELAIEDIADYIENPINAFTLIKRVVNDWKELYEYLKFSDIKLDIKESLTQFEKGIQLPNDGELQGAIRGLKRLQTIYKLSAVDMAKGEKYGNPLKWRDCFEIGTTLLDDNSYKLAIEWLELSLLKLSDSEESTDIKSAFNKHIKEYLSFAYQGLGETEIAIEYIDDVLKSDPDSNVKITRNILLNTETDADEEDEDVSTIDTNYARLCRGEILKKIPPMSCKLDFKRHPLFTLAPLQVEPLLENPPVTLYHNLINDEQISKLLSKTRSKMQRSQVVNGNGTISVEGRVSQQTWVNPKKSKIASLMYKLVGAISGFDMDNAETMQVANYGIGGQYESHHDYLGSDYKSGFVGDRISTNMFYLADVEEGGYTVFPYLDVYSKPIKGSMIMWYNLHKSLDEDERTLHAGCPVLKGSKKIANVWTHSGYQEFRRPCDLQNDSTM</sequence>
<evidence type="ECO:0000256" key="13">
    <source>
        <dbReference type="SAM" id="Phobius"/>
    </source>
</evidence>
<dbReference type="InterPro" id="IPR045054">
    <property type="entry name" value="P4HA-like"/>
</dbReference>
<protein>
    <recommendedName>
        <fullName evidence="5">procollagen-proline 4-dioxygenase</fullName>
        <ecNumber evidence="5">1.14.11.2</ecNumber>
    </recommendedName>
</protein>
<evidence type="ECO:0000313" key="16">
    <source>
        <dbReference type="Proteomes" id="UP000037069"/>
    </source>
</evidence>
<evidence type="ECO:0000256" key="3">
    <source>
        <dbReference type="ARBA" id="ARBA00004319"/>
    </source>
</evidence>
<comment type="function">
    <text evidence="2">Catalyzes the post-translational formation of 4-hydroxyproline in -Xaa-Pro-Gly- sequences in collagens and other proteins.</text>
</comment>
<dbReference type="Proteomes" id="UP000037069">
    <property type="component" value="Unassembled WGS sequence"/>
</dbReference>
<evidence type="ECO:0000256" key="2">
    <source>
        <dbReference type="ARBA" id="ARBA00002035"/>
    </source>
</evidence>
<dbReference type="InterPro" id="IPR005123">
    <property type="entry name" value="Oxoglu/Fe-dep_dioxygenase_dom"/>
</dbReference>
<evidence type="ECO:0000256" key="10">
    <source>
        <dbReference type="ARBA" id="ARBA00023002"/>
    </source>
</evidence>
<reference evidence="15 16" key="1">
    <citation type="journal article" date="2015" name="Nat. Commun.">
        <title>Lucilia cuprina genome unlocks parasitic fly biology to underpin future interventions.</title>
        <authorList>
            <person name="Anstead C.A."/>
            <person name="Korhonen P.K."/>
            <person name="Young N.D."/>
            <person name="Hall R.S."/>
            <person name="Jex A.R."/>
            <person name="Murali S.C."/>
            <person name="Hughes D.S."/>
            <person name="Lee S.F."/>
            <person name="Perry T."/>
            <person name="Stroehlein A.J."/>
            <person name="Ansell B.R."/>
            <person name="Breugelmans B."/>
            <person name="Hofmann A."/>
            <person name="Qu J."/>
            <person name="Dugan S."/>
            <person name="Lee S.L."/>
            <person name="Chao H."/>
            <person name="Dinh H."/>
            <person name="Han Y."/>
            <person name="Doddapaneni H.V."/>
            <person name="Worley K.C."/>
            <person name="Muzny D.M."/>
            <person name="Ioannidis P."/>
            <person name="Waterhouse R.M."/>
            <person name="Zdobnov E.M."/>
            <person name="James P.J."/>
            <person name="Bagnall N.H."/>
            <person name="Kotze A.C."/>
            <person name="Gibbs R.A."/>
            <person name="Richards S."/>
            <person name="Batterham P."/>
            <person name="Gasser R.B."/>
        </authorList>
    </citation>
    <scope>NUCLEOTIDE SEQUENCE [LARGE SCALE GENOMIC DNA]</scope>
    <source>
        <strain evidence="15 16">LS</strain>
        <tissue evidence="15">Full body</tissue>
    </source>
</reference>
<dbReference type="GO" id="GO:0004656">
    <property type="term" value="F:procollagen-proline 4-dioxygenase activity"/>
    <property type="evidence" value="ECO:0007669"/>
    <property type="project" value="UniProtKB-EC"/>
</dbReference>
<organism evidence="15 16">
    <name type="scientific">Lucilia cuprina</name>
    <name type="common">Green bottle fly</name>
    <name type="synonym">Australian sheep blowfly</name>
    <dbReference type="NCBI Taxonomy" id="7375"/>
    <lineage>
        <taxon>Eukaryota</taxon>
        <taxon>Metazoa</taxon>
        <taxon>Ecdysozoa</taxon>
        <taxon>Arthropoda</taxon>
        <taxon>Hexapoda</taxon>
        <taxon>Insecta</taxon>
        <taxon>Pterygota</taxon>
        <taxon>Neoptera</taxon>
        <taxon>Endopterygota</taxon>
        <taxon>Diptera</taxon>
        <taxon>Brachycera</taxon>
        <taxon>Muscomorpha</taxon>
        <taxon>Oestroidea</taxon>
        <taxon>Calliphoridae</taxon>
        <taxon>Luciliinae</taxon>
        <taxon>Lucilia</taxon>
    </lineage>
</organism>
<evidence type="ECO:0000256" key="8">
    <source>
        <dbReference type="ARBA" id="ARBA00022896"/>
    </source>
</evidence>
<keyword evidence="10" id="KW-0560">Oxidoreductase</keyword>
<feature type="domain" description="Fe2OG dioxygenase" evidence="14">
    <location>
        <begin position="415"/>
        <end position="519"/>
    </location>
</feature>
<gene>
    <name evidence="15" type="ORF">FF38_00111</name>
</gene>
<dbReference type="OrthoDB" id="420380at2759"/>
<dbReference type="STRING" id="7375.A0A0L0BND4"/>
<keyword evidence="13" id="KW-0472">Membrane</keyword>
<evidence type="ECO:0000256" key="11">
    <source>
        <dbReference type="ARBA" id="ARBA00023004"/>
    </source>
</evidence>